<dbReference type="PANTHER" id="PTHR35529">
    <property type="entry name" value="MANGANESE EFFLUX PUMP MNTP-RELATED"/>
    <property type="match status" value="1"/>
</dbReference>
<evidence type="ECO:0000313" key="10">
    <source>
        <dbReference type="Proteomes" id="UP000199017"/>
    </source>
</evidence>
<keyword evidence="6 8" id="KW-0472">Membrane</keyword>
<proteinExistence type="inferred from homology"/>
<evidence type="ECO:0000256" key="4">
    <source>
        <dbReference type="ARBA" id="ARBA00022989"/>
    </source>
</evidence>
<evidence type="ECO:0000256" key="5">
    <source>
        <dbReference type="ARBA" id="ARBA00023065"/>
    </source>
</evidence>
<evidence type="ECO:0000256" key="3">
    <source>
        <dbReference type="ARBA" id="ARBA00022692"/>
    </source>
</evidence>
<dbReference type="InterPro" id="IPR003810">
    <property type="entry name" value="Mntp/YtaF"/>
</dbReference>
<evidence type="ECO:0000256" key="7">
    <source>
        <dbReference type="ARBA" id="ARBA00023211"/>
    </source>
</evidence>
<dbReference type="EMBL" id="FNDU01000009">
    <property type="protein sequence ID" value="SDI61931.1"/>
    <property type="molecule type" value="Genomic_DNA"/>
</dbReference>
<evidence type="ECO:0000256" key="1">
    <source>
        <dbReference type="ARBA" id="ARBA00022448"/>
    </source>
</evidence>
<dbReference type="STRING" id="930129.SAMN05216352_109178"/>
<feature type="transmembrane region" description="Helical" evidence="8">
    <location>
        <begin position="133"/>
        <end position="153"/>
    </location>
</feature>
<comment type="subcellular location">
    <subcellularLocation>
        <location evidence="8">Cell membrane</location>
        <topology evidence="8">Multi-pass membrane protein</topology>
    </subcellularLocation>
</comment>
<dbReference type="PANTHER" id="PTHR35529:SF1">
    <property type="entry name" value="MANGANESE EFFLUX PUMP MNTP-RELATED"/>
    <property type="match status" value="1"/>
</dbReference>
<evidence type="ECO:0000256" key="2">
    <source>
        <dbReference type="ARBA" id="ARBA00022475"/>
    </source>
</evidence>
<keyword evidence="7 8" id="KW-0464">Manganese</keyword>
<dbReference type="AlphaFoldDB" id="A0A1G8M1W4"/>
<dbReference type="OrthoDB" id="1679700at2"/>
<dbReference type="GO" id="GO:0005886">
    <property type="term" value="C:plasma membrane"/>
    <property type="evidence" value="ECO:0007669"/>
    <property type="project" value="UniProtKB-SubCell"/>
</dbReference>
<protein>
    <recommendedName>
        <fullName evidence="8">Putative manganese efflux pump MntP</fullName>
    </recommendedName>
</protein>
<dbReference type="RefSeq" id="WP_091586578.1">
    <property type="nucleotide sequence ID" value="NZ_FNDU01000009.1"/>
</dbReference>
<dbReference type="InterPro" id="IPR022929">
    <property type="entry name" value="Put_MntP"/>
</dbReference>
<feature type="transmembrane region" description="Helical" evidence="8">
    <location>
        <begin position="67"/>
        <end position="85"/>
    </location>
</feature>
<dbReference type="GO" id="GO:0005384">
    <property type="term" value="F:manganese ion transmembrane transporter activity"/>
    <property type="evidence" value="ECO:0007669"/>
    <property type="project" value="UniProtKB-UniRule"/>
</dbReference>
<sequence>MGGWMILATMALALSMDAFSMSLAVAMRGAERINKLLTSVIVGLFHMWMPFIGLYGGRLIASSFEKVALITGGILLFVIGLQMMWTGWNNSEHTGGVIIPRGAGLMFFAVLVSLDSFSIGITLGILNASLVPVLLMFGLFSAFFTWIGLALGNRLQHTLGRYGEIFGGVILLSFGLKLIL</sequence>
<feature type="transmembrane region" description="Helical" evidence="8">
    <location>
        <begin position="105"/>
        <end position="126"/>
    </location>
</feature>
<keyword evidence="10" id="KW-1185">Reference proteome</keyword>
<comment type="similarity">
    <text evidence="8">Belongs to the MntP (TC 9.B.29) family.</text>
</comment>
<keyword evidence="1 8" id="KW-0813">Transport</keyword>
<keyword evidence="5 8" id="KW-0406">Ion transport</keyword>
<comment type="caution">
    <text evidence="8">Lacks conserved residue(s) required for the propagation of feature annotation.</text>
</comment>
<keyword evidence="2 8" id="KW-1003">Cell membrane</keyword>
<evidence type="ECO:0000256" key="6">
    <source>
        <dbReference type="ARBA" id="ARBA00023136"/>
    </source>
</evidence>
<dbReference type="HAMAP" id="MF_01521">
    <property type="entry name" value="MntP_pump"/>
    <property type="match status" value="1"/>
</dbReference>
<organism evidence="9 10">
    <name type="scientific">Alteribacillus bidgolensis</name>
    <dbReference type="NCBI Taxonomy" id="930129"/>
    <lineage>
        <taxon>Bacteria</taxon>
        <taxon>Bacillati</taxon>
        <taxon>Bacillota</taxon>
        <taxon>Bacilli</taxon>
        <taxon>Bacillales</taxon>
        <taxon>Bacillaceae</taxon>
        <taxon>Alteribacillus</taxon>
    </lineage>
</organism>
<feature type="transmembrane region" description="Helical" evidence="8">
    <location>
        <begin position="36"/>
        <end position="55"/>
    </location>
</feature>
<evidence type="ECO:0000256" key="8">
    <source>
        <dbReference type="HAMAP-Rule" id="MF_01521"/>
    </source>
</evidence>
<name>A0A1G8M1W4_9BACI</name>
<gene>
    <name evidence="8" type="primary">mntP</name>
    <name evidence="9" type="ORF">SAMN05216352_109178</name>
</gene>
<reference evidence="9 10" key="1">
    <citation type="submission" date="2016-10" db="EMBL/GenBank/DDBJ databases">
        <authorList>
            <person name="de Groot N.N."/>
        </authorList>
    </citation>
    <scope>NUCLEOTIDE SEQUENCE [LARGE SCALE GENOMIC DNA]</scope>
    <source>
        <strain evidence="10">P4B,CCM 7963,CECT 7998,DSM 25260,IBRC-M 10614,KCTC 13821</strain>
    </source>
</reference>
<dbReference type="Pfam" id="PF02659">
    <property type="entry name" value="Mntp"/>
    <property type="match status" value="1"/>
</dbReference>
<dbReference type="Proteomes" id="UP000199017">
    <property type="component" value="Unassembled WGS sequence"/>
</dbReference>
<keyword evidence="4 8" id="KW-1133">Transmembrane helix</keyword>
<accession>A0A1G8M1W4</accession>
<comment type="function">
    <text evidence="8">Probably functions as a manganese efflux pump.</text>
</comment>
<evidence type="ECO:0000313" key="9">
    <source>
        <dbReference type="EMBL" id="SDI61931.1"/>
    </source>
</evidence>
<keyword evidence="3 8" id="KW-0812">Transmembrane</keyword>